<dbReference type="EMBL" id="JABBMI010000055">
    <property type="protein sequence ID" value="NMK54000.1"/>
    <property type="molecule type" value="Genomic_DNA"/>
</dbReference>
<keyword evidence="3" id="KW-1185">Reference proteome</keyword>
<feature type="signal peptide" evidence="1">
    <location>
        <begin position="1"/>
        <end position="27"/>
    </location>
</feature>
<organism evidence="2 3">
    <name type="scientific">Staphylococcus capitis</name>
    <dbReference type="NCBI Taxonomy" id="29388"/>
    <lineage>
        <taxon>Bacteria</taxon>
        <taxon>Bacillati</taxon>
        <taxon>Bacillota</taxon>
        <taxon>Bacilli</taxon>
        <taxon>Bacillales</taxon>
        <taxon>Staphylococcaceae</taxon>
        <taxon>Staphylococcus</taxon>
    </lineage>
</organism>
<reference evidence="2 3" key="1">
    <citation type="submission" date="2020-04" db="EMBL/GenBank/DDBJ databases">
        <title>The Epidemiology and Molecular Characteristics of Linezolid-Resistant Staphylococcus capitis in Huashan Hospital, Shanghai.</title>
        <authorList>
            <person name="Ding L."/>
            <person name="Li P."/>
            <person name="Yang Y."/>
            <person name="Lin D."/>
            <person name="Xu X."/>
        </authorList>
    </citation>
    <scope>NUCLEOTIDE SEQUENCE [LARGE SCALE GENOMIC DNA]</scope>
    <source>
        <strain evidence="2 3">17-84</strain>
    </source>
</reference>
<comment type="caution">
    <text evidence="2">The sequence shown here is derived from an EMBL/GenBank/DDBJ whole genome shotgun (WGS) entry which is preliminary data.</text>
</comment>
<evidence type="ECO:0000313" key="3">
    <source>
        <dbReference type="Proteomes" id="UP000538955"/>
    </source>
</evidence>
<dbReference type="RefSeq" id="WP_168992962.1">
    <property type="nucleotide sequence ID" value="NZ_JABBMI010000055.1"/>
</dbReference>
<name>A0ABX1SNX6_STACP</name>
<sequence length="319" mass="35330">MVKKKQLLASSLITTSILLGTTTIAHAENQDNTSQKEIEHKIYIEGADLNNEQADETKKDLDVSDDYKKYEVTTDDVSRYTGGQYSTIYSSATIVPKTFGKGVDVEITTPKNITRITKEQYINACITSGIENAKIKVASVNQVTGEGALTGIYKALEKEGIKVNPEDVQKANEEMDNLASINDEQKNEGNDVNEPLNNAVADMKEQVADKKEKGNSLSRSDVENIVNTTLESKGLGKVLNDNQKEKVVVIIYNASQSDAMKSNPESIKKQANKLKDSLSDKVSDFDKDNGGFLKNAWNNFISWIQDLINSIINFFKNLF</sequence>
<evidence type="ECO:0000256" key="1">
    <source>
        <dbReference type="SAM" id="SignalP"/>
    </source>
</evidence>
<feature type="chain" id="PRO_5047308330" evidence="1">
    <location>
        <begin position="28"/>
        <end position="319"/>
    </location>
</feature>
<proteinExistence type="predicted"/>
<evidence type="ECO:0000313" key="2">
    <source>
        <dbReference type="EMBL" id="NMK54000.1"/>
    </source>
</evidence>
<gene>
    <name evidence="2" type="ORF">HHM24_04435</name>
</gene>
<dbReference type="InterPro" id="IPR009343">
    <property type="entry name" value="DUF1002"/>
</dbReference>
<dbReference type="Proteomes" id="UP000538955">
    <property type="component" value="Unassembled WGS sequence"/>
</dbReference>
<dbReference type="Pfam" id="PF06207">
    <property type="entry name" value="DUF1002"/>
    <property type="match status" value="1"/>
</dbReference>
<accession>A0ABX1SNX6</accession>
<protein>
    <submittedName>
        <fullName evidence="2">DUF1002 domain-containing protein</fullName>
    </submittedName>
</protein>
<keyword evidence="1" id="KW-0732">Signal</keyword>